<dbReference type="GO" id="GO:0030659">
    <property type="term" value="C:cytoplasmic vesicle membrane"/>
    <property type="evidence" value="ECO:0007669"/>
    <property type="project" value="UniProtKB-SubCell"/>
</dbReference>
<evidence type="ECO:0000256" key="1">
    <source>
        <dbReference type="ARBA" id="ARBA00004141"/>
    </source>
</evidence>
<dbReference type="Proteomes" id="UP001211907">
    <property type="component" value="Unassembled WGS sequence"/>
</dbReference>
<feature type="transmembrane region" description="Helical" evidence="5">
    <location>
        <begin position="110"/>
        <end position="127"/>
    </location>
</feature>
<dbReference type="InterPro" id="IPR037185">
    <property type="entry name" value="EmrE-like"/>
</dbReference>
<protein>
    <recommendedName>
        <fullName evidence="5">GDP-mannose transporter</fullName>
        <shortName evidence="5">GMT</shortName>
    </recommendedName>
</protein>
<keyword evidence="5" id="KW-0813">Transport</keyword>
<keyword evidence="5" id="KW-0333">Golgi apparatus</keyword>
<feature type="transmembrane region" description="Helical" evidence="5">
    <location>
        <begin position="28"/>
        <end position="46"/>
    </location>
</feature>
<comment type="similarity">
    <text evidence="5">Belongs to the TPT transporter family. SLC35D subfamily.</text>
</comment>
<evidence type="ECO:0000256" key="3">
    <source>
        <dbReference type="ARBA" id="ARBA00022989"/>
    </source>
</evidence>
<dbReference type="SUPFAM" id="SSF103481">
    <property type="entry name" value="Multidrug resistance efflux transporter EmrE"/>
    <property type="match status" value="1"/>
</dbReference>
<comment type="subcellular location">
    <subcellularLocation>
        <location evidence="5">Golgi apparatus membrane</location>
        <topology evidence="5">Multi-pass membrane protein</topology>
    </subcellularLocation>
    <subcellularLocation>
        <location evidence="5">Cytoplasmic vesicle membrane</location>
        <topology evidence="5">Multi-pass membrane protein</topology>
    </subcellularLocation>
    <subcellularLocation>
        <location evidence="5">Endoplasmic reticulum membrane</location>
        <topology evidence="5">Multi-pass membrane protein</topology>
    </subcellularLocation>
    <subcellularLocation>
        <location evidence="1">Membrane</location>
        <topology evidence="1">Multi-pass membrane protein</topology>
    </subcellularLocation>
</comment>
<keyword evidence="2 5" id="KW-0812">Transmembrane</keyword>
<comment type="subunit">
    <text evidence="5">Homooligomer.</text>
</comment>
<evidence type="ECO:0000256" key="5">
    <source>
        <dbReference type="RuleBase" id="RU367097"/>
    </source>
</evidence>
<feature type="non-terminal residue" evidence="6">
    <location>
        <position position="213"/>
    </location>
</feature>
<keyword evidence="5" id="KW-0256">Endoplasmic reticulum</keyword>
<evidence type="ECO:0000313" key="7">
    <source>
        <dbReference type="Proteomes" id="UP001211907"/>
    </source>
</evidence>
<feature type="transmembrane region" description="Helical" evidence="5">
    <location>
        <begin position="147"/>
        <end position="166"/>
    </location>
</feature>
<keyword evidence="7" id="KW-1185">Reference proteome</keyword>
<evidence type="ECO:0000313" key="6">
    <source>
        <dbReference type="EMBL" id="KAJ3111050.1"/>
    </source>
</evidence>
<evidence type="ECO:0000256" key="2">
    <source>
        <dbReference type="ARBA" id="ARBA00022692"/>
    </source>
</evidence>
<name>A0AAD5XAT7_9FUNG</name>
<organism evidence="6 7">
    <name type="scientific">Physocladia obscura</name>
    <dbReference type="NCBI Taxonomy" id="109957"/>
    <lineage>
        <taxon>Eukaryota</taxon>
        <taxon>Fungi</taxon>
        <taxon>Fungi incertae sedis</taxon>
        <taxon>Chytridiomycota</taxon>
        <taxon>Chytridiomycota incertae sedis</taxon>
        <taxon>Chytridiomycetes</taxon>
        <taxon>Chytridiales</taxon>
        <taxon>Chytriomycetaceae</taxon>
        <taxon>Physocladia</taxon>
    </lineage>
</organism>
<keyword evidence="5" id="KW-0762">Sugar transport</keyword>
<accession>A0AAD5XAT7</accession>
<sequence>MLPLALINVLGLTLNTLCLRHVDASFYQVARALVLPFTVVLSRVALGVRISVRVGVACALVFAGFLVGTAFENKIPTLSSMPSPLLAPRGGVIALRAAVAAAVFVADPGTLLGIVSSLSTAVHAIVIKKSLGLVGGSAIDLVYYNNYISAIFLAAVVVFSGEIGSFRRLLCVGWRFGCCCHIGDPGIDRVNYMAEEEEAKSQIYTLVFGGLAT</sequence>
<feature type="transmembrane region" description="Helical" evidence="5">
    <location>
        <begin position="86"/>
        <end position="105"/>
    </location>
</feature>
<keyword evidence="4 5" id="KW-0472">Membrane</keyword>
<dbReference type="PANTHER" id="PTHR11132">
    <property type="entry name" value="SOLUTE CARRIER FAMILY 35"/>
    <property type="match status" value="1"/>
</dbReference>
<gene>
    <name evidence="6" type="ORF">HK100_002824</name>
</gene>
<evidence type="ECO:0000256" key="4">
    <source>
        <dbReference type="ARBA" id="ARBA00023136"/>
    </source>
</evidence>
<keyword evidence="5" id="KW-0968">Cytoplasmic vesicle</keyword>
<dbReference type="GO" id="GO:0000139">
    <property type="term" value="C:Golgi membrane"/>
    <property type="evidence" value="ECO:0007669"/>
    <property type="project" value="UniProtKB-SubCell"/>
</dbReference>
<comment type="caution">
    <text evidence="6">The sequence shown here is derived from an EMBL/GenBank/DDBJ whole genome shotgun (WGS) entry which is preliminary data.</text>
</comment>
<keyword evidence="3 5" id="KW-1133">Transmembrane helix</keyword>
<dbReference type="AlphaFoldDB" id="A0AAD5XAT7"/>
<dbReference type="GO" id="GO:0005789">
    <property type="term" value="C:endoplasmic reticulum membrane"/>
    <property type="evidence" value="ECO:0007669"/>
    <property type="project" value="UniProtKB-SubCell"/>
</dbReference>
<dbReference type="EMBL" id="JADGJH010001671">
    <property type="protein sequence ID" value="KAJ3111050.1"/>
    <property type="molecule type" value="Genomic_DNA"/>
</dbReference>
<feature type="transmembrane region" description="Helical" evidence="5">
    <location>
        <begin position="53"/>
        <end position="71"/>
    </location>
</feature>
<reference evidence="6" key="1">
    <citation type="submission" date="2020-05" db="EMBL/GenBank/DDBJ databases">
        <title>Phylogenomic resolution of chytrid fungi.</title>
        <authorList>
            <person name="Stajich J.E."/>
            <person name="Amses K."/>
            <person name="Simmons R."/>
            <person name="Seto K."/>
            <person name="Myers J."/>
            <person name="Bonds A."/>
            <person name="Quandt C.A."/>
            <person name="Barry K."/>
            <person name="Liu P."/>
            <person name="Grigoriev I."/>
            <person name="Longcore J.E."/>
            <person name="James T.Y."/>
        </authorList>
    </citation>
    <scope>NUCLEOTIDE SEQUENCE</scope>
    <source>
        <strain evidence="6">JEL0513</strain>
    </source>
</reference>
<dbReference type="InterPro" id="IPR050186">
    <property type="entry name" value="TPT_transporter"/>
</dbReference>
<comment type="function">
    <text evidence="5">Involved in the import of GDP-mannose from the cytoplasm into the Golgi lumen.</text>
</comment>
<proteinExistence type="inferred from homology"/>